<reference evidence="3" key="1">
    <citation type="journal article" date="2021" name="Proc. Natl. Acad. Sci. U.S.A.">
        <title>A Catalog of Tens of Thousands of Viruses from Human Metagenomes Reveals Hidden Associations with Chronic Diseases.</title>
        <authorList>
            <person name="Tisza M.J."/>
            <person name="Buck C.B."/>
        </authorList>
    </citation>
    <scope>NUCLEOTIDE SEQUENCE</scope>
    <source>
        <strain evidence="3">CtW4q29</strain>
    </source>
</reference>
<name>A0A8S5TRT8_9CAUD</name>
<evidence type="ECO:0000259" key="2">
    <source>
        <dbReference type="Pfam" id="PF06725"/>
    </source>
</evidence>
<dbReference type="PANTHER" id="PTHR39160">
    <property type="entry name" value="CELL WALL-BINDING PROTEIN YOCH"/>
    <property type="match status" value="1"/>
</dbReference>
<proteinExistence type="predicted"/>
<dbReference type="GO" id="GO:0019867">
    <property type="term" value="C:outer membrane"/>
    <property type="evidence" value="ECO:0007669"/>
    <property type="project" value="InterPro"/>
</dbReference>
<dbReference type="Gene3D" id="2.40.40.10">
    <property type="entry name" value="RlpA-like domain"/>
    <property type="match status" value="1"/>
</dbReference>
<dbReference type="EMBL" id="BK015913">
    <property type="protein sequence ID" value="DAF84921.1"/>
    <property type="molecule type" value="Genomic_DNA"/>
</dbReference>
<dbReference type="GO" id="GO:0009254">
    <property type="term" value="P:peptidoglycan turnover"/>
    <property type="evidence" value="ECO:0007669"/>
    <property type="project" value="InterPro"/>
</dbReference>
<sequence>MDGIRERKKMSRKSIFTVAGGAALGLLFAAGILWVELLAAEAEYVEEQEPVSPPVAEVIRQETPQEAAYTNESTMTVTAYCPCEKCCGAYSNGYTATGAKATQGVTIATDPDVIPMGTEVEIDGHIYIAQDVGGAISGNRIDLYFDSHEDALQWGVQEKIVRWSE</sequence>
<dbReference type="CDD" id="cd14667">
    <property type="entry name" value="3D_containing_proteins"/>
    <property type="match status" value="1"/>
</dbReference>
<dbReference type="InterPro" id="IPR036908">
    <property type="entry name" value="RlpA-like_sf"/>
</dbReference>
<dbReference type="Pfam" id="PF06725">
    <property type="entry name" value="3D"/>
    <property type="match status" value="1"/>
</dbReference>
<keyword evidence="1" id="KW-0732">Signal</keyword>
<accession>A0A8S5TRT8</accession>
<dbReference type="InterPro" id="IPR010611">
    <property type="entry name" value="3D_dom"/>
</dbReference>
<evidence type="ECO:0000313" key="3">
    <source>
        <dbReference type="EMBL" id="DAF84921.1"/>
    </source>
</evidence>
<dbReference type="PANTHER" id="PTHR39160:SF4">
    <property type="entry name" value="RESUSCITATION-PROMOTING FACTOR RPFB"/>
    <property type="match status" value="1"/>
</dbReference>
<dbReference type="InterPro" id="IPR051933">
    <property type="entry name" value="Resuscitation_pf_RpfB"/>
</dbReference>
<dbReference type="SUPFAM" id="SSF50685">
    <property type="entry name" value="Barwin-like endoglucanases"/>
    <property type="match status" value="1"/>
</dbReference>
<evidence type="ECO:0000256" key="1">
    <source>
        <dbReference type="ARBA" id="ARBA00022729"/>
    </source>
</evidence>
<organism evidence="3">
    <name type="scientific">Siphoviridae sp. ctW4q29</name>
    <dbReference type="NCBI Taxonomy" id="2825535"/>
    <lineage>
        <taxon>Viruses</taxon>
        <taxon>Duplodnaviria</taxon>
        <taxon>Heunggongvirae</taxon>
        <taxon>Uroviricota</taxon>
        <taxon>Caudoviricetes</taxon>
    </lineage>
</organism>
<protein>
    <submittedName>
        <fullName evidence="3">Lytic transglycosylase</fullName>
    </submittedName>
</protein>
<dbReference type="InterPro" id="IPR059180">
    <property type="entry name" value="3D_YorM"/>
</dbReference>
<feature type="domain" description="3D" evidence="2">
    <location>
        <begin position="106"/>
        <end position="159"/>
    </location>
</feature>
<dbReference type="GO" id="GO:0004553">
    <property type="term" value="F:hydrolase activity, hydrolyzing O-glycosyl compounds"/>
    <property type="evidence" value="ECO:0007669"/>
    <property type="project" value="InterPro"/>
</dbReference>